<feature type="transmembrane region" description="Helical" evidence="1">
    <location>
        <begin position="219"/>
        <end position="240"/>
    </location>
</feature>
<keyword evidence="1" id="KW-1133">Transmembrane helix</keyword>
<evidence type="ECO:0000313" key="4">
    <source>
        <dbReference type="Proteomes" id="UP000823399"/>
    </source>
</evidence>
<feature type="transmembrane region" description="Helical" evidence="1">
    <location>
        <begin position="252"/>
        <end position="273"/>
    </location>
</feature>
<feature type="transmembrane region" description="Helical" evidence="1">
    <location>
        <begin position="118"/>
        <end position="142"/>
    </location>
</feature>
<evidence type="ECO:0000313" key="3">
    <source>
        <dbReference type="EMBL" id="KAG2107479.1"/>
    </source>
</evidence>
<evidence type="ECO:0000259" key="2">
    <source>
        <dbReference type="Pfam" id="PF20151"/>
    </source>
</evidence>
<sequence>MTIVSNDPTWWSSISVHRFASYFAVAAFVGITYDWVLTLGREVELVWRQRWSLVTVLYLSVRYLGILSAAPLMAATLYYQRCWMMYTVWDWMVAVVFAMLWAIIIARLHAMYQRDRKILIFLVVIFLAINTFAGATAVMSTIHTSGEELILSGTYQCRISYTGDALVMDSATWILYIVWEVLALCLAVWIAVKHFRELRLRPAGGIIGDCLTVLMRTHLLYFASFVAVSCFDLLIIFSPTSFTNRYLLEDQTLFGLFQILEVVMFVLGPRLILGLREYNAKLVADSDAATGMTSIAFRERVHISTSSSV</sequence>
<keyword evidence="1" id="KW-0472">Membrane</keyword>
<feature type="domain" description="DUF6533" evidence="2">
    <location>
        <begin position="22"/>
        <end position="67"/>
    </location>
</feature>
<comment type="caution">
    <text evidence="3">The sequence shown here is derived from an EMBL/GenBank/DDBJ whole genome shotgun (WGS) entry which is preliminary data.</text>
</comment>
<accession>A0A9P7F6F8</accession>
<feature type="transmembrane region" description="Helical" evidence="1">
    <location>
        <begin position="20"/>
        <end position="39"/>
    </location>
</feature>
<proteinExistence type="predicted"/>
<dbReference type="Pfam" id="PF20151">
    <property type="entry name" value="DUF6533"/>
    <property type="match status" value="1"/>
</dbReference>
<feature type="transmembrane region" description="Helical" evidence="1">
    <location>
        <begin position="51"/>
        <end position="74"/>
    </location>
</feature>
<dbReference type="Proteomes" id="UP000823399">
    <property type="component" value="Unassembled WGS sequence"/>
</dbReference>
<organism evidence="3 4">
    <name type="scientific">Suillus discolor</name>
    <dbReference type="NCBI Taxonomy" id="1912936"/>
    <lineage>
        <taxon>Eukaryota</taxon>
        <taxon>Fungi</taxon>
        <taxon>Dikarya</taxon>
        <taxon>Basidiomycota</taxon>
        <taxon>Agaricomycotina</taxon>
        <taxon>Agaricomycetes</taxon>
        <taxon>Agaricomycetidae</taxon>
        <taxon>Boletales</taxon>
        <taxon>Suillineae</taxon>
        <taxon>Suillaceae</taxon>
        <taxon>Suillus</taxon>
    </lineage>
</organism>
<keyword evidence="4" id="KW-1185">Reference proteome</keyword>
<dbReference type="EMBL" id="JABBWM010000031">
    <property type="protein sequence ID" value="KAG2107479.1"/>
    <property type="molecule type" value="Genomic_DNA"/>
</dbReference>
<dbReference type="RefSeq" id="XP_041292293.1">
    <property type="nucleotide sequence ID" value="XM_041443303.1"/>
</dbReference>
<gene>
    <name evidence="3" type="ORF">F5147DRAFT_802675</name>
</gene>
<dbReference type="InterPro" id="IPR045340">
    <property type="entry name" value="DUF6533"/>
</dbReference>
<dbReference type="AlphaFoldDB" id="A0A9P7F6F8"/>
<evidence type="ECO:0000256" key="1">
    <source>
        <dbReference type="SAM" id="Phobius"/>
    </source>
</evidence>
<protein>
    <recommendedName>
        <fullName evidence="2">DUF6533 domain-containing protein</fullName>
    </recommendedName>
</protein>
<dbReference type="GeneID" id="64705562"/>
<feature type="transmembrane region" description="Helical" evidence="1">
    <location>
        <begin position="173"/>
        <end position="192"/>
    </location>
</feature>
<name>A0A9P7F6F8_9AGAM</name>
<feature type="transmembrane region" description="Helical" evidence="1">
    <location>
        <begin position="86"/>
        <end position="106"/>
    </location>
</feature>
<reference evidence="3" key="1">
    <citation type="journal article" date="2020" name="New Phytol.">
        <title>Comparative genomics reveals dynamic genome evolution in host specialist ectomycorrhizal fungi.</title>
        <authorList>
            <person name="Lofgren L.A."/>
            <person name="Nguyen N.H."/>
            <person name="Vilgalys R."/>
            <person name="Ruytinx J."/>
            <person name="Liao H.L."/>
            <person name="Branco S."/>
            <person name="Kuo A."/>
            <person name="LaButti K."/>
            <person name="Lipzen A."/>
            <person name="Andreopoulos W."/>
            <person name="Pangilinan J."/>
            <person name="Riley R."/>
            <person name="Hundley H."/>
            <person name="Na H."/>
            <person name="Barry K."/>
            <person name="Grigoriev I.V."/>
            <person name="Stajich J.E."/>
            <person name="Kennedy P.G."/>
        </authorList>
    </citation>
    <scope>NUCLEOTIDE SEQUENCE</scope>
    <source>
        <strain evidence="3">FC423</strain>
    </source>
</reference>
<dbReference type="OrthoDB" id="2671863at2759"/>
<keyword evidence="1" id="KW-0812">Transmembrane</keyword>